<reference evidence="3" key="1">
    <citation type="submission" date="2022-10" db="EMBL/GenBank/DDBJ databases">
        <title>Tapping the CABI collections for fungal endophytes: first genome assemblies for Collariella, Neodidymelliopsis, Ascochyta clinopodiicola, Didymella pomorum, Didymosphaeria variabile, Neocosmospora piperis and Neocucurbitaria cava.</title>
        <authorList>
            <person name="Hill R."/>
        </authorList>
    </citation>
    <scope>NUCLEOTIDE SEQUENCE</scope>
    <source>
        <strain evidence="3">IMI 356814</strain>
    </source>
</reference>
<feature type="domain" description="GmrSD restriction endonucleases N-terminal" evidence="2">
    <location>
        <begin position="72"/>
        <end position="166"/>
    </location>
</feature>
<feature type="region of interest" description="Disordered" evidence="1">
    <location>
        <begin position="651"/>
        <end position="700"/>
    </location>
</feature>
<dbReference type="Pfam" id="PF03235">
    <property type="entry name" value="GmrSD_N"/>
    <property type="match status" value="1"/>
</dbReference>
<feature type="compositionally biased region" description="Low complexity" evidence="1">
    <location>
        <begin position="741"/>
        <end position="755"/>
    </location>
</feature>
<feature type="compositionally biased region" description="Polar residues" evidence="1">
    <location>
        <begin position="474"/>
        <end position="486"/>
    </location>
</feature>
<organism evidence="3 4">
    <name type="scientific">Neocucurbitaria cava</name>
    <dbReference type="NCBI Taxonomy" id="798079"/>
    <lineage>
        <taxon>Eukaryota</taxon>
        <taxon>Fungi</taxon>
        <taxon>Dikarya</taxon>
        <taxon>Ascomycota</taxon>
        <taxon>Pezizomycotina</taxon>
        <taxon>Dothideomycetes</taxon>
        <taxon>Pleosporomycetidae</taxon>
        <taxon>Pleosporales</taxon>
        <taxon>Pleosporineae</taxon>
        <taxon>Cucurbitariaceae</taxon>
        <taxon>Neocucurbitaria</taxon>
    </lineage>
</organism>
<feature type="compositionally biased region" description="Low complexity" evidence="1">
    <location>
        <begin position="667"/>
        <end position="688"/>
    </location>
</feature>
<sequence>MEVDPKPNAPKRLSNARPVGDSDALQRSLKNEMVDDDDLLESEDDEKSYKPRPQLPKPFVVMRTLAHLMRDLESGIIDVDPEYQREVVWTADRMTGLVNSLMENFYIPPIILNKKPAANGNGTQVTLVCVDGKQRLSSVRAFIKGMIPCHDHRGEKWWFCEMPGTRRKRVLSEEAQKLFLAKEFVSFEFTDLSPEQEEDLFARVQMGVQLSLAEKMRASTGPWQELARLFVVDFPTIYSLMKDRARAKDFQLTLSCFSQILEVMHPVSSSGIPLLKTNYTALPKFLSNKGAVDDGIKSHLASVWNTFEDLLEHDSDTFTNADKYLTGVQTFAPVEMVAVAVLISMYSSTRNNRLLLGDIKSLRIALREHFTDLRLHSQVWKFVWEYLADLEAIRGAVDGSTVDQRLLQEPSRHDPAIASTPPTRRDGPSTRTNPRSILPPANPVTVKREQGASTPPPEYRSPKRKRTNPGPDGTRSSVIDHSNGTVTIPDLPDGFFNADTASKGSRSGGSYLESRPPPSSALHDGPGSADHQRSRITSNVSKSTTKKSTPPTPQRTTTSNVQTSNTPEQIAPPTPGQIRQSRISELNDYRAPTTSMGAIDPIVPTSQHIPTARMYQTNTPRVSPPPVVRMGHMSSLTLRAGIGAFTPSHTEKQWEGELESVSPTMPQQVSSIATSQQASSATRPSQSRPAHRPRKSIPRPILAQYDGAIDLTSDSELEQERQNLLSSFKGMSNASKPTKDAAPASVPQPAVPSVSTQRVPVVVQKVEAEDIPPGANPYARFKKNQGTARFEAS</sequence>
<dbReference type="Proteomes" id="UP001140560">
    <property type="component" value="Unassembled WGS sequence"/>
</dbReference>
<evidence type="ECO:0000313" key="4">
    <source>
        <dbReference type="Proteomes" id="UP001140560"/>
    </source>
</evidence>
<feature type="region of interest" description="Disordered" evidence="1">
    <location>
        <begin position="770"/>
        <end position="793"/>
    </location>
</feature>
<evidence type="ECO:0000313" key="3">
    <source>
        <dbReference type="EMBL" id="KAJ4368962.1"/>
    </source>
</evidence>
<dbReference type="EMBL" id="JAPEUY010000010">
    <property type="protein sequence ID" value="KAJ4368962.1"/>
    <property type="molecule type" value="Genomic_DNA"/>
</dbReference>
<keyword evidence="4" id="KW-1185">Reference proteome</keyword>
<comment type="caution">
    <text evidence="3">The sequence shown here is derived from an EMBL/GenBank/DDBJ whole genome shotgun (WGS) entry which is preliminary data.</text>
</comment>
<dbReference type="PANTHER" id="PTHR39639">
    <property type="entry name" value="CHROMOSOME 16, WHOLE GENOME SHOTGUN SEQUENCE"/>
    <property type="match status" value="1"/>
</dbReference>
<accession>A0A9W8Y741</accession>
<protein>
    <recommendedName>
        <fullName evidence="2">GmrSD restriction endonucleases N-terminal domain-containing protein</fullName>
    </recommendedName>
</protein>
<proteinExistence type="predicted"/>
<feature type="region of interest" description="Disordered" evidence="1">
    <location>
        <begin position="406"/>
        <end position="580"/>
    </location>
</feature>
<dbReference type="AlphaFoldDB" id="A0A9W8Y741"/>
<feature type="region of interest" description="Disordered" evidence="1">
    <location>
        <begin position="1"/>
        <end position="54"/>
    </location>
</feature>
<feature type="region of interest" description="Disordered" evidence="1">
    <location>
        <begin position="729"/>
        <end position="758"/>
    </location>
</feature>
<evidence type="ECO:0000256" key="1">
    <source>
        <dbReference type="SAM" id="MobiDB-lite"/>
    </source>
</evidence>
<feature type="compositionally biased region" description="Acidic residues" evidence="1">
    <location>
        <begin position="34"/>
        <end position="46"/>
    </location>
</feature>
<name>A0A9W8Y741_9PLEO</name>
<evidence type="ECO:0000259" key="2">
    <source>
        <dbReference type="Pfam" id="PF03235"/>
    </source>
</evidence>
<dbReference type="InterPro" id="IPR004919">
    <property type="entry name" value="GmrSD_N"/>
</dbReference>
<dbReference type="PANTHER" id="PTHR39639:SF1">
    <property type="entry name" value="DUF262 DOMAIN-CONTAINING PROTEIN"/>
    <property type="match status" value="1"/>
</dbReference>
<dbReference type="OrthoDB" id="5419821at2759"/>
<gene>
    <name evidence="3" type="ORF">N0V83_006044</name>
</gene>
<feature type="compositionally biased region" description="Low complexity" evidence="1">
    <location>
        <begin position="537"/>
        <end position="559"/>
    </location>
</feature>